<feature type="transmembrane region" description="Helical" evidence="7">
    <location>
        <begin position="6"/>
        <end position="25"/>
    </location>
</feature>
<evidence type="ECO:0000313" key="8">
    <source>
        <dbReference type="EMBL" id="OEU22304.1"/>
    </source>
</evidence>
<dbReference type="UniPathway" id="UPA00378"/>
<evidence type="ECO:0000256" key="1">
    <source>
        <dbReference type="ARBA" id="ARBA00004477"/>
    </source>
</evidence>
<organism evidence="8 9">
    <name type="scientific">Fragilariopsis cylindrus CCMP1102</name>
    <dbReference type="NCBI Taxonomy" id="635003"/>
    <lineage>
        <taxon>Eukaryota</taxon>
        <taxon>Sar</taxon>
        <taxon>Stramenopiles</taxon>
        <taxon>Ochrophyta</taxon>
        <taxon>Bacillariophyta</taxon>
        <taxon>Bacillariophyceae</taxon>
        <taxon>Bacillariophycidae</taxon>
        <taxon>Bacillariales</taxon>
        <taxon>Bacillariaceae</taxon>
        <taxon>Fragilariopsis</taxon>
    </lineage>
</organism>
<proteinExistence type="inferred from homology"/>
<evidence type="ECO:0000256" key="5">
    <source>
        <dbReference type="ARBA" id="ARBA00022989"/>
    </source>
</evidence>
<evidence type="ECO:0000256" key="6">
    <source>
        <dbReference type="ARBA" id="ARBA00023136"/>
    </source>
</evidence>
<dbReference type="GO" id="GO:0033185">
    <property type="term" value="C:dolichol-phosphate-mannose synthase complex"/>
    <property type="evidence" value="ECO:0007669"/>
    <property type="project" value="TreeGrafter"/>
</dbReference>
<comment type="function">
    <text evidence="7">Stabilizer subunit of the dolichol-phosphate mannose (DPM) synthase complex; tethers catalytic subunit to the ER.</text>
</comment>
<evidence type="ECO:0000256" key="7">
    <source>
        <dbReference type="RuleBase" id="RU365085"/>
    </source>
</evidence>
<dbReference type="KEGG" id="fcy:FRACYDRAFT_267237"/>
<dbReference type="Pfam" id="PF08285">
    <property type="entry name" value="DPM3"/>
    <property type="match status" value="1"/>
</dbReference>
<evidence type="ECO:0000256" key="3">
    <source>
        <dbReference type="ARBA" id="ARBA00022692"/>
    </source>
</evidence>
<evidence type="ECO:0000313" key="9">
    <source>
        <dbReference type="Proteomes" id="UP000095751"/>
    </source>
</evidence>
<keyword evidence="9" id="KW-1185">Reference proteome</keyword>
<comment type="subunit">
    <text evidence="7">Component of the dolichol-phosphate mannose (DPM) synthase complex.</text>
</comment>
<dbReference type="OrthoDB" id="2014333at2759"/>
<comment type="similarity">
    <text evidence="2 7">Belongs to the DPM3 family.</text>
</comment>
<dbReference type="PANTHER" id="PTHR16433">
    <property type="entry name" value="DOLICHOL-PHOSPHATE MANNOSYLTRANSFERASE SUBUNIT 3"/>
    <property type="match status" value="1"/>
</dbReference>
<dbReference type="EMBL" id="KV784353">
    <property type="protein sequence ID" value="OEU22304.1"/>
    <property type="molecule type" value="Genomic_DNA"/>
</dbReference>
<comment type="subcellular location">
    <subcellularLocation>
        <location evidence="1 7">Endoplasmic reticulum membrane</location>
        <topology evidence="1 7">Multi-pass membrane protein</topology>
    </subcellularLocation>
</comment>
<dbReference type="AlphaFoldDB" id="A0A1E7FW07"/>
<feature type="transmembrane region" description="Helical" evidence="7">
    <location>
        <begin position="37"/>
        <end position="62"/>
    </location>
</feature>
<name>A0A1E7FW07_9STRA</name>
<dbReference type="InParanoid" id="A0A1E7FW07"/>
<evidence type="ECO:0000256" key="4">
    <source>
        <dbReference type="ARBA" id="ARBA00022824"/>
    </source>
</evidence>
<keyword evidence="3 7" id="KW-0812">Transmembrane</keyword>
<keyword evidence="4 7" id="KW-0256">Endoplasmic reticulum</keyword>
<gene>
    <name evidence="8" type="ORF">FRACYDRAFT_267237</name>
</gene>
<dbReference type="PANTHER" id="PTHR16433:SF0">
    <property type="entry name" value="DOLICHOL-PHOSPHATE MANNOSYLTRANSFERASE SUBUNIT 3"/>
    <property type="match status" value="1"/>
</dbReference>
<keyword evidence="5 7" id="KW-1133">Transmembrane helix</keyword>
<accession>A0A1E7FW07</accession>
<dbReference type="GO" id="GO:0006506">
    <property type="term" value="P:GPI anchor biosynthetic process"/>
    <property type="evidence" value="ECO:0007669"/>
    <property type="project" value="TreeGrafter"/>
</dbReference>
<evidence type="ECO:0000256" key="2">
    <source>
        <dbReference type="ARBA" id="ARBA00010430"/>
    </source>
</evidence>
<dbReference type="InterPro" id="IPR013174">
    <property type="entry name" value="DPM3"/>
</dbReference>
<dbReference type="Proteomes" id="UP000095751">
    <property type="component" value="Unassembled WGS sequence"/>
</dbReference>
<reference evidence="8 9" key="1">
    <citation type="submission" date="2016-09" db="EMBL/GenBank/DDBJ databases">
        <title>Extensive genetic diversity and differential bi-allelic expression allows diatom success in the polar Southern Ocean.</title>
        <authorList>
            <consortium name="DOE Joint Genome Institute"/>
            <person name="Mock T."/>
            <person name="Otillar R.P."/>
            <person name="Strauss J."/>
            <person name="Dupont C."/>
            <person name="Frickenhaus S."/>
            <person name="Maumus F."/>
            <person name="Mcmullan M."/>
            <person name="Sanges R."/>
            <person name="Schmutz J."/>
            <person name="Toseland A."/>
            <person name="Valas R."/>
            <person name="Veluchamy A."/>
            <person name="Ward B.J."/>
            <person name="Allen A."/>
            <person name="Barry K."/>
            <person name="Falciatore A."/>
            <person name="Ferrante M."/>
            <person name="Fortunato A.E."/>
            <person name="Gloeckner G."/>
            <person name="Gruber A."/>
            <person name="Hipkin R."/>
            <person name="Janech M."/>
            <person name="Kroth P."/>
            <person name="Leese F."/>
            <person name="Lindquist E."/>
            <person name="Lyon B.R."/>
            <person name="Martin J."/>
            <person name="Mayer C."/>
            <person name="Parker M."/>
            <person name="Quesneville H."/>
            <person name="Raymond J."/>
            <person name="Uhlig C."/>
            <person name="Valentin K.U."/>
            <person name="Worden A.Z."/>
            <person name="Armbrust E.V."/>
            <person name="Bowler C."/>
            <person name="Green B."/>
            <person name="Moulton V."/>
            <person name="Van Oosterhout C."/>
            <person name="Grigoriev I."/>
        </authorList>
    </citation>
    <scope>NUCLEOTIDE SEQUENCE [LARGE SCALE GENOMIC DNA]</scope>
    <source>
        <strain evidence="8 9">CCMP1102</strain>
    </source>
</reference>
<comment type="pathway">
    <text evidence="7">Protein modification; protein glycosylation.</text>
</comment>
<keyword evidence="6 7" id="KW-0472">Membrane</keyword>
<dbReference type="GO" id="GO:0005789">
    <property type="term" value="C:endoplasmic reticulum membrane"/>
    <property type="evidence" value="ECO:0007669"/>
    <property type="project" value="UniProtKB-SubCell"/>
</dbReference>
<protein>
    <recommendedName>
        <fullName evidence="7">Dolichol-phosphate mannosyltransferase subunit 3</fullName>
    </recommendedName>
</protein>
<sequence length="95" mass="10512">MELLRYQIFSGIGVLFISIWFALIKSSDTGEKEINPLLLYAPIWSIIVLGIYAVGSIAIGLISFKDTPEAAAEIDRQVIEAKAEMKKRGIISKNN</sequence>